<proteinExistence type="predicted"/>
<evidence type="ECO:0000256" key="3">
    <source>
        <dbReference type="SAM" id="MobiDB-lite"/>
    </source>
</evidence>
<dbReference type="KEGG" id="clup:CLUP02_04083"/>
<dbReference type="PANTHER" id="PTHR47425:SF3">
    <property type="entry name" value="ZN(II)2CYS6 TRANSCRIPTION FACTOR (EUROFUNG)"/>
    <property type="match status" value="1"/>
</dbReference>
<feature type="compositionally biased region" description="Pro residues" evidence="3">
    <location>
        <begin position="78"/>
        <end position="94"/>
    </location>
</feature>
<name>A0A9Q8WCZ1_9PEZI</name>
<organism evidence="5 6">
    <name type="scientific">Colletotrichum lupini</name>
    <dbReference type="NCBI Taxonomy" id="145971"/>
    <lineage>
        <taxon>Eukaryota</taxon>
        <taxon>Fungi</taxon>
        <taxon>Dikarya</taxon>
        <taxon>Ascomycota</taxon>
        <taxon>Pezizomycotina</taxon>
        <taxon>Sordariomycetes</taxon>
        <taxon>Hypocreomycetidae</taxon>
        <taxon>Glomerellales</taxon>
        <taxon>Glomerellaceae</taxon>
        <taxon>Colletotrichum</taxon>
        <taxon>Colletotrichum acutatum species complex</taxon>
    </lineage>
</organism>
<dbReference type="RefSeq" id="XP_049140243.1">
    <property type="nucleotide sequence ID" value="XM_049283100.1"/>
</dbReference>
<keyword evidence="6" id="KW-1185">Reference proteome</keyword>
<dbReference type="GO" id="GO:0000981">
    <property type="term" value="F:DNA-binding transcription factor activity, RNA polymerase II-specific"/>
    <property type="evidence" value="ECO:0007669"/>
    <property type="project" value="InterPro"/>
</dbReference>
<dbReference type="PANTHER" id="PTHR47425">
    <property type="entry name" value="FARB-RELATED"/>
    <property type="match status" value="1"/>
</dbReference>
<evidence type="ECO:0000313" key="6">
    <source>
        <dbReference type="Proteomes" id="UP000830671"/>
    </source>
</evidence>
<dbReference type="GO" id="GO:0008270">
    <property type="term" value="F:zinc ion binding"/>
    <property type="evidence" value="ECO:0007669"/>
    <property type="project" value="InterPro"/>
</dbReference>
<evidence type="ECO:0000256" key="2">
    <source>
        <dbReference type="ARBA" id="ARBA00023242"/>
    </source>
</evidence>
<dbReference type="CDD" id="cd12148">
    <property type="entry name" value="fungal_TF_MHR"/>
    <property type="match status" value="1"/>
</dbReference>
<evidence type="ECO:0000259" key="4">
    <source>
        <dbReference type="PROSITE" id="PS50048"/>
    </source>
</evidence>
<dbReference type="GO" id="GO:0006351">
    <property type="term" value="P:DNA-templated transcription"/>
    <property type="evidence" value="ECO:0007669"/>
    <property type="project" value="InterPro"/>
</dbReference>
<dbReference type="CDD" id="cd00067">
    <property type="entry name" value="GAL4"/>
    <property type="match status" value="1"/>
</dbReference>
<gene>
    <name evidence="5" type="ORF">CLUP02_04083</name>
</gene>
<keyword evidence="1" id="KW-0479">Metal-binding</keyword>
<reference evidence="5" key="1">
    <citation type="journal article" date="2021" name="Mol. Plant Microbe Interact.">
        <title>Complete Genome Sequence of the Plant-Pathogenic Fungus Colletotrichum lupini.</title>
        <authorList>
            <person name="Baroncelli R."/>
            <person name="Pensec F."/>
            <person name="Da Lio D."/>
            <person name="Boufleur T."/>
            <person name="Vicente I."/>
            <person name="Sarrocco S."/>
            <person name="Picot A."/>
            <person name="Baraldi E."/>
            <person name="Sukno S."/>
            <person name="Thon M."/>
            <person name="Le Floch G."/>
        </authorList>
    </citation>
    <scope>NUCLEOTIDE SEQUENCE</scope>
    <source>
        <strain evidence="5">IMI 504893</strain>
    </source>
</reference>
<dbReference type="Gene3D" id="4.10.240.10">
    <property type="entry name" value="Zn(2)-C6 fungal-type DNA-binding domain"/>
    <property type="match status" value="1"/>
</dbReference>
<dbReference type="PROSITE" id="PS50048">
    <property type="entry name" value="ZN2_CY6_FUNGAL_2"/>
    <property type="match status" value="1"/>
</dbReference>
<dbReference type="Pfam" id="PF00172">
    <property type="entry name" value="Zn_clus"/>
    <property type="match status" value="1"/>
</dbReference>
<feature type="domain" description="Zn(2)-C6 fungal-type" evidence="4">
    <location>
        <begin position="37"/>
        <end position="70"/>
    </location>
</feature>
<evidence type="ECO:0000256" key="1">
    <source>
        <dbReference type="ARBA" id="ARBA00022723"/>
    </source>
</evidence>
<dbReference type="InterPro" id="IPR052761">
    <property type="entry name" value="Fungal_Detox/Toxin_TFs"/>
</dbReference>
<dbReference type="InterPro" id="IPR001138">
    <property type="entry name" value="Zn2Cys6_DnaBD"/>
</dbReference>
<dbReference type="EMBL" id="CP019474">
    <property type="protein sequence ID" value="UQC78606.1"/>
    <property type="molecule type" value="Genomic_DNA"/>
</dbReference>
<protein>
    <submittedName>
        <fullName evidence="5">Cutinase transcription factor 1 beta</fullName>
    </submittedName>
</protein>
<dbReference type="PROSITE" id="PS00463">
    <property type="entry name" value="ZN2_CY6_FUNGAL_1"/>
    <property type="match status" value="1"/>
</dbReference>
<dbReference type="GO" id="GO:0003677">
    <property type="term" value="F:DNA binding"/>
    <property type="evidence" value="ECO:0007669"/>
    <property type="project" value="InterPro"/>
</dbReference>
<feature type="region of interest" description="Disordered" evidence="3">
    <location>
        <begin position="629"/>
        <end position="651"/>
    </location>
</feature>
<keyword evidence="2" id="KW-0539">Nucleus</keyword>
<dbReference type="InterPro" id="IPR007219">
    <property type="entry name" value="XnlR_reg_dom"/>
</dbReference>
<accession>A0A9Q8WCZ1</accession>
<evidence type="ECO:0000313" key="5">
    <source>
        <dbReference type="EMBL" id="UQC78606.1"/>
    </source>
</evidence>
<dbReference type="InterPro" id="IPR036864">
    <property type="entry name" value="Zn2-C6_fun-type_DNA-bd_sf"/>
</dbReference>
<dbReference type="SMART" id="SM00906">
    <property type="entry name" value="Fungal_trans"/>
    <property type="match status" value="1"/>
</dbReference>
<dbReference type="AlphaFoldDB" id="A0A9Q8WCZ1"/>
<sequence length="728" mass="80566">MIDEEMSSAPKTSTTGRSTLAAAAMAGSTKRKRSAIACVACHQRKVRCNLAAQGPPCTNCSEDGNVTCRVYGSRAPLDVPPPPPPPPPISPAMPSPSSSSQHLPGRGDEHSSPDPEPDPGPSSKRQYRPTSIENLLCTAHDPSYAHGTPNAPVLYYIGESAGMALLFDVCYPSRSLPGNFYIIQRQRRYFPPAHITSPLMARPLPEPAALHDMICCYFRYLHPYLPVIDAGRFILAFANQPSSISPLLLWSVLFAAATFVKPEHWQATEFRTRKEYQEDIYRHANALYDSQIEVDKPTIIQACILLSYHLVDREDLDGPCHWIGVATGLAHSIGFHRKPTCERVQSSPFSQSQCSIWARIWWSLYSREVWLGLGFGRPLRINSEDCDLPMPEPAAVLNDVDSLPATLRETFIPREFETLVPLWIELLKLAVELETILRLNFRPSQPPASLAALESHYSALQAMQSKVCVELMGETPLLLLHRSVLKIYHGTVLIALHRPYLIPSKQSSITPLEPSNIQSLAMDRYTTAASAITKAVNDLVRADLLNVSPPTLPTCINSAIGVHLHEACRSEGIGRQLALHNVNLHMLVLSHLGKIYCSAEIQYRFFLQIMKTAEPLPSTQSRRTFRRGSCSHAGTAAVGPLQASEPQDATRETTAYDVVTPVSTQPASREYRDAVHGQTPCNSEGDALLGDSNIDHDFFLSSTLFNIDSTPFSEEEMDFYKQWGLTNL</sequence>
<dbReference type="SMART" id="SM00066">
    <property type="entry name" value="GAL4"/>
    <property type="match status" value="1"/>
</dbReference>
<dbReference type="Pfam" id="PF04082">
    <property type="entry name" value="Fungal_trans"/>
    <property type="match status" value="1"/>
</dbReference>
<feature type="region of interest" description="Disordered" evidence="3">
    <location>
        <begin position="76"/>
        <end position="127"/>
    </location>
</feature>
<dbReference type="Proteomes" id="UP000830671">
    <property type="component" value="Chromosome 2"/>
</dbReference>
<dbReference type="GeneID" id="73338110"/>
<dbReference type="SUPFAM" id="SSF57701">
    <property type="entry name" value="Zn2/Cys6 DNA-binding domain"/>
    <property type="match status" value="1"/>
</dbReference>